<dbReference type="EMBL" id="CAJPVJ010010801">
    <property type="protein sequence ID" value="CAG2173423.1"/>
    <property type="molecule type" value="Genomic_DNA"/>
</dbReference>
<name>A0A7R9QS59_9ACAR</name>
<dbReference type="Gene3D" id="2.60.120.200">
    <property type="match status" value="1"/>
</dbReference>
<evidence type="ECO:0000313" key="5">
    <source>
        <dbReference type="Proteomes" id="UP000728032"/>
    </source>
</evidence>
<dbReference type="Proteomes" id="UP000728032">
    <property type="component" value="Unassembled WGS sequence"/>
</dbReference>
<protein>
    <recommendedName>
        <fullName evidence="3">GH16 domain-containing protein</fullName>
    </recommendedName>
</protein>
<gene>
    <name evidence="4" type="ORF">ONB1V03_LOCUS12876</name>
</gene>
<keyword evidence="5" id="KW-1185">Reference proteome</keyword>
<dbReference type="EMBL" id="OC925626">
    <property type="protein sequence ID" value="CAD7656236.1"/>
    <property type="molecule type" value="Genomic_DNA"/>
</dbReference>
<feature type="chain" id="PRO_5035593411" description="GH16 domain-containing protein" evidence="2">
    <location>
        <begin position="20"/>
        <end position="133"/>
    </location>
</feature>
<evidence type="ECO:0000313" key="4">
    <source>
        <dbReference type="EMBL" id="CAD7656236.1"/>
    </source>
</evidence>
<evidence type="ECO:0000256" key="2">
    <source>
        <dbReference type="SAM" id="SignalP"/>
    </source>
</evidence>
<reference evidence="4" key="1">
    <citation type="submission" date="2020-11" db="EMBL/GenBank/DDBJ databases">
        <authorList>
            <person name="Tran Van P."/>
        </authorList>
    </citation>
    <scope>NUCLEOTIDE SEQUENCE</scope>
</reference>
<keyword evidence="2" id="KW-0732">Signal</keyword>
<dbReference type="GO" id="GO:0004553">
    <property type="term" value="F:hydrolase activity, hydrolyzing O-glycosyl compounds"/>
    <property type="evidence" value="ECO:0007669"/>
    <property type="project" value="InterPro"/>
</dbReference>
<feature type="domain" description="GH16" evidence="3">
    <location>
        <begin position="27"/>
        <end position="133"/>
    </location>
</feature>
<dbReference type="PANTHER" id="PTHR10963:SF55">
    <property type="entry name" value="GLYCOSIDE HYDROLASE FAMILY 16 PROTEIN"/>
    <property type="match status" value="1"/>
</dbReference>
<dbReference type="CDD" id="cd08023">
    <property type="entry name" value="GH16_laminarinase_like"/>
    <property type="match status" value="1"/>
</dbReference>
<comment type="similarity">
    <text evidence="1">Belongs to the glycosyl hydrolase 16 family.</text>
</comment>
<dbReference type="AlphaFoldDB" id="A0A7R9QS59"/>
<dbReference type="PROSITE" id="PS51762">
    <property type="entry name" value="GH16_2"/>
    <property type="match status" value="1"/>
</dbReference>
<dbReference type="SUPFAM" id="SSF49899">
    <property type="entry name" value="Concanavalin A-like lectins/glucanases"/>
    <property type="match status" value="1"/>
</dbReference>
<sequence length="133" mass="14980">MNSFVALVAVVCMCGQAYGGWTEVWRDDFNGNSLDQNNWKLETGTGQNGWGNGEMEYYTNGQNLQVQNGVLTITARVEDVENSHFTSSRLNSKNAWAYGKFEARARLPKGKNLWPAIWLFPQSNTYGGWYAVI</sequence>
<dbReference type="InterPro" id="IPR050546">
    <property type="entry name" value="Glycosyl_Hydrlase_16"/>
</dbReference>
<accession>A0A7R9QS59</accession>
<evidence type="ECO:0000256" key="1">
    <source>
        <dbReference type="ARBA" id="ARBA00006865"/>
    </source>
</evidence>
<dbReference type="GO" id="GO:0005975">
    <property type="term" value="P:carbohydrate metabolic process"/>
    <property type="evidence" value="ECO:0007669"/>
    <property type="project" value="InterPro"/>
</dbReference>
<evidence type="ECO:0000259" key="3">
    <source>
        <dbReference type="PROSITE" id="PS51762"/>
    </source>
</evidence>
<dbReference type="InterPro" id="IPR013320">
    <property type="entry name" value="ConA-like_dom_sf"/>
</dbReference>
<proteinExistence type="inferred from homology"/>
<feature type="signal peptide" evidence="2">
    <location>
        <begin position="1"/>
        <end position="19"/>
    </location>
</feature>
<dbReference type="PANTHER" id="PTHR10963">
    <property type="entry name" value="GLYCOSYL HYDROLASE-RELATED"/>
    <property type="match status" value="1"/>
</dbReference>
<dbReference type="OrthoDB" id="4781at2759"/>
<dbReference type="Pfam" id="PF00722">
    <property type="entry name" value="Glyco_hydro_16"/>
    <property type="match status" value="1"/>
</dbReference>
<dbReference type="InterPro" id="IPR000757">
    <property type="entry name" value="Beta-glucanase-like"/>
</dbReference>
<organism evidence="4">
    <name type="scientific">Oppiella nova</name>
    <dbReference type="NCBI Taxonomy" id="334625"/>
    <lineage>
        <taxon>Eukaryota</taxon>
        <taxon>Metazoa</taxon>
        <taxon>Ecdysozoa</taxon>
        <taxon>Arthropoda</taxon>
        <taxon>Chelicerata</taxon>
        <taxon>Arachnida</taxon>
        <taxon>Acari</taxon>
        <taxon>Acariformes</taxon>
        <taxon>Sarcoptiformes</taxon>
        <taxon>Oribatida</taxon>
        <taxon>Brachypylina</taxon>
        <taxon>Oppioidea</taxon>
        <taxon>Oppiidae</taxon>
        <taxon>Oppiella</taxon>
    </lineage>
</organism>